<protein>
    <submittedName>
        <fullName evidence="2">Uncharacterized protein</fullName>
    </submittedName>
</protein>
<keyword evidence="1" id="KW-0472">Membrane</keyword>
<evidence type="ECO:0000256" key="1">
    <source>
        <dbReference type="SAM" id="Phobius"/>
    </source>
</evidence>
<reference evidence="2 3" key="1">
    <citation type="submission" date="2016-10" db="EMBL/GenBank/DDBJ databases">
        <authorList>
            <person name="de Groot N.N."/>
        </authorList>
    </citation>
    <scope>NUCLEOTIDE SEQUENCE [LARGE SCALE GENOMIC DNA]</scope>
    <source>
        <strain evidence="2 3">SP2</strain>
    </source>
</reference>
<evidence type="ECO:0000313" key="2">
    <source>
        <dbReference type="EMBL" id="SFI49736.1"/>
    </source>
</evidence>
<sequence>MYKIVIILWERISNGYGCGWALYIYFLMKLRNQY</sequence>
<keyword evidence="1" id="KW-1133">Transmembrane helix</keyword>
<keyword evidence="1" id="KW-0812">Transmembrane</keyword>
<proteinExistence type="predicted"/>
<dbReference type="Proteomes" id="UP000182829">
    <property type="component" value="Unassembled WGS sequence"/>
</dbReference>
<gene>
    <name evidence="2" type="ORF">SAMN05443661_1011</name>
</gene>
<evidence type="ECO:0000313" key="3">
    <source>
        <dbReference type="Proteomes" id="UP000182829"/>
    </source>
</evidence>
<name>A0A1I3IP52_9EURY</name>
<dbReference type="EMBL" id="FORO01000001">
    <property type="protein sequence ID" value="SFI49736.1"/>
    <property type="molecule type" value="Genomic_DNA"/>
</dbReference>
<organism evidence="2 3">
    <name type="scientific">Natronobacterium gregoryi</name>
    <dbReference type="NCBI Taxonomy" id="44930"/>
    <lineage>
        <taxon>Archaea</taxon>
        <taxon>Methanobacteriati</taxon>
        <taxon>Methanobacteriota</taxon>
        <taxon>Stenosarchaea group</taxon>
        <taxon>Halobacteria</taxon>
        <taxon>Halobacteriales</taxon>
        <taxon>Natrialbaceae</taxon>
        <taxon>Natronobacterium</taxon>
    </lineage>
</organism>
<accession>A0A1I3IP52</accession>
<feature type="transmembrane region" description="Helical" evidence="1">
    <location>
        <begin position="6"/>
        <end position="28"/>
    </location>
</feature>
<dbReference type="AlphaFoldDB" id="A0A1I3IP52"/>